<accession>A0A523UV37</accession>
<organism evidence="1 2">
    <name type="scientific">candidate division TA06 bacterium</name>
    <dbReference type="NCBI Taxonomy" id="2250710"/>
    <lineage>
        <taxon>Bacteria</taxon>
        <taxon>Bacteria division TA06</taxon>
    </lineage>
</organism>
<dbReference type="SUPFAM" id="SSF75708">
    <property type="entry name" value="Chemotaxis phosphatase CheZ"/>
    <property type="match status" value="1"/>
</dbReference>
<evidence type="ECO:0000313" key="1">
    <source>
        <dbReference type="EMBL" id="TET46404.1"/>
    </source>
</evidence>
<gene>
    <name evidence="1" type="ORF">E3J62_04405</name>
</gene>
<evidence type="ECO:0000313" key="2">
    <source>
        <dbReference type="Proteomes" id="UP000315525"/>
    </source>
</evidence>
<comment type="caution">
    <text evidence="1">The sequence shown here is derived from an EMBL/GenBank/DDBJ whole genome shotgun (WGS) entry which is preliminary data.</text>
</comment>
<proteinExistence type="predicted"/>
<dbReference type="AlphaFoldDB" id="A0A523UV37"/>
<protein>
    <submittedName>
        <fullName evidence="1">Uncharacterized protein</fullName>
    </submittedName>
</protein>
<sequence length="194" mass="21590">MSITDSTNSHDIAISGYRSADMSAQMISISSSELDPTTAFRRLTASEGRLDHYVSLSAQEYRTLRRWTELELSELQDAQEGISTVLDGFDDMMERTTNWSNFRESLNQLWRARGQLSPMAVTAIALALTISKPLHAEDLTAQLAEIIKGLMKDIEMGSLDESKLQLYCDSFDEAGFDTLAPLHGAGELYSPDEE</sequence>
<dbReference type="EMBL" id="SOJN01000054">
    <property type="protein sequence ID" value="TET46404.1"/>
    <property type="molecule type" value="Genomic_DNA"/>
</dbReference>
<reference evidence="1 2" key="1">
    <citation type="submission" date="2019-03" db="EMBL/GenBank/DDBJ databases">
        <title>Metabolic potential of uncultured bacteria and archaea associated with petroleum seepage in deep-sea sediments.</title>
        <authorList>
            <person name="Dong X."/>
            <person name="Hubert C."/>
        </authorList>
    </citation>
    <scope>NUCLEOTIDE SEQUENCE [LARGE SCALE GENOMIC DNA]</scope>
    <source>
        <strain evidence="1">E44_bin18</strain>
    </source>
</reference>
<dbReference type="Proteomes" id="UP000315525">
    <property type="component" value="Unassembled WGS sequence"/>
</dbReference>
<name>A0A523UV37_UNCT6</name>